<dbReference type="HOGENOM" id="CLU_101297_0_1_12"/>
<sequence>MKKILQRYSPAMLVSLFFLVFLVLFPVWRDKAVDSLALQIKTMLLVIPPIFILLGLLDVWVPREQMITLMGEGSGLKGPILAFLLGSFAAGPLYGAFPFAAVLMKKGARFSNILIFIGAWSTTKIPMLLFEIASLGNRFALSRLAIDVVGIVLISWSIFTILPKQEINRLYEQAQNIA</sequence>
<dbReference type="OrthoDB" id="9798408at2"/>
<evidence type="ECO:0000256" key="5">
    <source>
        <dbReference type="ARBA" id="ARBA00022989"/>
    </source>
</evidence>
<comment type="similarity">
    <text evidence="2">Belongs to the UPF0718 family.</text>
</comment>
<keyword evidence="4 7" id="KW-0812">Transmembrane</keyword>
<name>F8F3Y6_GRAC1</name>
<keyword evidence="3" id="KW-1003">Cell membrane</keyword>
<evidence type="ECO:0000313" key="8">
    <source>
        <dbReference type="EMBL" id="AEJ20005.1"/>
    </source>
</evidence>
<dbReference type="GO" id="GO:0005886">
    <property type="term" value="C:plasma membrane"/>
    <property type="evidence" value="ECO:0007669"/>
    <property type="project" value="UniProtKB-SubCell"/>
</dbReference>
<comment type="subcellular location">
    <subcellularLocation>
        <location evidence="1">Cell membrane</location>
        <topology evidence="1">Multi-pass membrane protein</topology>
    </subcellularLocation>
</comment>
<feature type="transmembrane region" description="Helical" evidence="7">
    <location>
        <begin position="144"/>
        <end position="162"/>
    </location>
</feature>
<dbReference type="Proteomes" id="UP000000503">
    <property type="component" value="Chromosome"/>
</dbReference>
<evidence type="ECO:0000256" key="2">
    <source>
        <dbReference type="ARBA" id="ARBA00006386"/>
    </source>
</evidence>
<dbReference type="KEGG" id="scd:Spica_1871"/>
<dbReference type="eggNOG" id="COG0701">
    <property type="taxonomic scope" value="Bacteria"/>
</dbReference>
<feature type="transmembrane region" description="Helical" evidence="7">
    <location>
        <begin position="110"/>
        <end position="132"/>
    </location>
</feature>
<evidence type="ECO:0000256" key="3">
    <source>
        <dbReference type="ARBA" id="ARBA00022475"/>
    </source>
</evidence>
<reference evidence="9" key="1">
    <citation type="journal article" date="2013" name="Stand. Genomic Sci.">
        <title>Genome sequence of the thermophilic fresh-water bacterium Spirochaeta caldaria type strain (H1(T)), reclassification of Spirochaeta caldaria, Spirochaeta stenostrepta, and Spirochaeta zuelzerae in the genus Treponema as Treponema caldaria comb. nov., Treponema stenostrepta comb. nov., and Treponema zuelzerae comb. nov., and emendation of the genus Treponema.</title>
        <authorList>
            <person name="Abt B."/>
            <person name="Goker M."/>
            <person name="Scheuner C."/>
            <person name="Han C."/>
            <person name="Lu M."/>
            <person name="Misra M."/>
            <person name="Lapidus A."/>
            <person name="Nolan M."/>
            <person name="Lucas S."/>
            <person name="Hammon N."/>
            <person name="Deshpande S."/>
            <person name="Cheng J.F."/>
            <person name="Tapia R."/>
            <person name="Goodwin L.A."/>
            <person name="Pitluck S."/>
            <person name="Liolios K."/>
            <person name="Pagani I."/>
            <person name="Ivanova N."/>
            <person name="Mavromatis K."/>
            <person name="Mikhailova N."/>
            <person name="Huntemann M."/>
            <person name="Pati A."/>
            <person name="Chen A."/>
            <person name="Palaniappan K."/>
            <person name="Land M."/>
            <person name="Hauser L."/>
            <person name="Jeffries C.D."/>
            <person name="Rohde M."/>
            <person name="Spring S."/>
            <person name="Gronow S."/>
            <person name="Detter J.C."/>
            <person name="Bristow J."/>
            <person name="Eisen J.A."/>
            <person name="Markowitz V."/>
            <person name="Hugenholtz P."/>
            <person name="Kyrpides N.C."/>
            <person name="Woyke T."/>
            <person name="Klenk H.P."/>
        </authorList>
    </citation>
    <scope>NUCLEOTIDE SEQUENCE</scope>
    <source>
        <strain evidence="9">ATCC 51460 / DSM 7334 / H1</strain>
    </source>
</reference>
<evidence type="ECO:0000256" key="6">
    <source>
        <dbReference type="ARBA" id="ARBA00023136"/>
    </source>
</evidence>
<dbReference type="EMBL" id="CP002868">
    <property type="protein sequence ID" value="AEJ20005.1"/>
    <property type="molecule type" value="Genomic_DNA"/>
</dbReference>
<feature type="transmembrane region" description="Helical" evidence="7">
    <location>
        <begin position="39"/>
        <end position="61"/>
    </location>
</feature>
<dbReference type="STRING" id="744872.Spica_1871"/>
<organism evidence="8 9">
    <name type="scientific">Gracilinema caldarium (strain ATCC 51460 / DSM 7334 / H1)</name>
    <name type="common">Treponema caldarium</name>
    <dbReference type="NCBI Taxonomy" id="744872"/>
    <lineage>
        <taxon>Bacteria</taxon>
        <taxon>Pseudomonadati</taxon>
        <taxon>Spirochaetota</taxon>
        <taxon>Spirochaetia</taxon>
        <taxon>Spirochaetales</taxon>
        <taxon>Breznakiellaceae</taxon>
        <taxon>Gracilinema</taxon>
    </lineage>
</organism>
<dbReference type="RefSeq" id="WP_013969296.1">
    <property type="nucleotide sequence ID" value="NC_015732.1"/>
</dbReference>
<keyword evidence="5 7" id="KW-1133">Transmembrane helix</keyword>
<evidence type="ECO:0000256" key="4">
    <source>
        <dbReference type="ARBA" id="ARBA00022692"/>
    </source>
</evidence>
<evidence type="ECO:0000313" key="9">
    <source>
        <dbReference type="Proteomes" id="UP000000503"/>
    </source>
</evidence>
<feature type="transmembrane region" description="Helical" evidence="7">
    <location>
        <begin position="81"/>
        <end position="104"/>
    </location>
</feature>
<accession>F8F3Y6</accession>
<evidence type="ECO:0000256" key="1">
    <source>
        <dbReference type="ARBA" id="ARBA00004651"/>
    </source>
</evidence>
<proteinExistence type="inferred from homology"/>
<protein>
    <recommendedName>
        <fullName evidence="10">Permease</fullName>
    </recommendedName>
</protein>
<evidence type="ECO:0000256" key="7">
    <source>
        <dbReference type="SAM" id="Phobius"/>
    </source>
</evidence>
<keyword evidence="6 7" id="KW-0472">Membrane</keyword>
<gene>
    <name evidence="8" type="ordered locus">Spica_1871</name>
</gene>
<keyword evidence="9" id="KW-1185">Reference proteome</keyword>
<dbReference type="InterPro" id="IPR005524">
    <property type="entry name" value="DUF318"/>
</dbReference>
<evidence type="ECO:0008006" key="10">
    <source>
        <dbReference type="Google" id="ProtNLM"/>
    </source>
</evidence>
<dbReference type="AlphaFoldDB" id="F8F3Y6"/>
<dbReference type="Pfam" id="PF03773">
    <property type="entry name" value="ArsP_1"/>
    <property type="match status" value="1"/>
</dbReference>